<sequence>MQKITTFLMFEGQAEAAMNLYTSLFADGEIVSLVRHDGSGGGEEGKVLHAVFTLNGQTFMCIDSSIKHEFAFTPSMSLFVDCESEQEIDELYAKLSDGGQVLMELAPSSFSKKFGWVNDKFGVSWQLNLANNG</sequence>
<gene>
    <name evidence="2" type="ORF">DQX05_13100</name>
</gene>
<protein>
    <submittedName>
        <fullName evidence="2">VOC family protein</fullName>
    </submittedName>
</protein>
<dbReference type="RefSeq" id="WP_119794068.1">
    <property type="nucleotide sequence ID" value="NZ_QYZD01000010.1"/>
</dbReference>
<proteinExistence type="predicted"/>
<dbReference type="Gene3D" id="3.30.720.110">
    <property type="match status" value="1"/>
</dbReference>
<accession>A0A3A3GH03</accession>
<dbReference type="SUPFAM" id="SSF54593">
    <property type="entry name" value="Glyoxalase/Bleomycin resistance protein/Dihydroxybiphenyl dioxygenase"/>
    <property type="match status" value="1"/>
</dbReference>
<dbReference type="InterPro" id="IPR009725">
    <property type="entry name" value="3_dmu_93_MTrfase"/>
</dbReference>
<name>A0A3A3GH03_PANTH</name>
<dbReference type="Gene3D" id="3.30.720.100">
    <property type="match status" value="1"/>
</dbReference>
<dbReference type="PIRSF" id="PIRSF021700">
    <property type="entry name" value="3_dmu_93_MTrfase"/>
    <property type="match status" value="1"/>
</dbReference>
<dbReference type="Proteomes" id="UP000266177">
    <property type="component" value="Unassembled WGS sequence"/>
</dbReference>
<comment type="caution">
    <text evidence="2">The sequence shown here is derived from an EMBL/GenBank/DDBJ whole genome shotgun (WGS) entry which is preliminary data.</text>
</comment>
<dbReference type="CDD" id="cd06588">
    <property type="entry name" value="PhnB_like"/>
    <property type="match status" value="1"/>
</dbReference>
<feature type="domain" description="PhnB-like" evidence="1">
    <location>
        <begin position="2"/>
        <end position="127"/>
    </location>
</feature>
<dbReference type="PANTHER" id="PTHR33990:SF4">
    <property type="entry name" value="PHNB-LIKE DOMAIN-CONTAINING PROTEIN"/>
    <property type="match status" value="1"/>
</dbReference>
<reference evidence="2 3" key="1">
    <citation type="submission" date="2018-09" db="EMBL/GenBank/DDBJ databases">
        <title>Paenibacillus SK2017-BO5.</title>
        <authorList>
            <person name="Piskunova J.V."/>
            <person name="Dubiley S.A."/>
            <person name="Severinov K.V."/>
        </authorList>
    </citation>
    <scope>NUCLEOTIDE SEQUENCE [LARGE SCALE GENOMIC DNA]</scope>
    <source>
        <strain evidence="2 3">BO5</strain>
    </source>
</reference>
<evidence type="ECO:0000313" key="3">
    <source>
        <dbReference type="Proteomes" id="UP000266177"/>
    </source>
</evidence>
<dbReference type="PANTHER" id="PTHR33990">
    <property type="entry name" value="PROTEIN YJDN-RELATED"/>
    <property type="match status" value="1"/>
</dbReference>
<dbReference type="OrthoDB" id="9806473at2"/>
<organism evidence="2 3">
    <name type="scientific">Paenibacillus thiaminolyticus</name>
    <name type="common">Bacillus thiaminolyticus</name>
    <dbReference type="NCBI Taxonomy" id="49283"/>
    <lineage>
        <taxon>Bacteria</taxon>
        <taxon>Bacillati</taxon>
        <taxon>Bacillota</taxon>
        <taxon>Bacilli</taxon>
        <taxon>Bacillales</taxon>
        <taxon>Paenibacillaceae</taxon>
        <taxon>Paenibacillus</taxon>
    </lineage>
</organism>
<dbReference type="EMBL" id="QYZD01000010">
    <property type="protein sequence ID" value="RJG23579.1"/>
    <property type="molecule type" value="Genomic_DNA"/>
</dbReference>
<dbReference type="InterPro" id="IPR029068">
    <property type="entry name" value="Glyas_Bleomycin-R_OHBP_Dase"/>
</dbReference>
<dbReference type="InterPro" id="IPR028973">
    <property type="entry name" value="PhnB-like"/>
</dbReference>
<dbReference type="AlphaFoldDB" id="A0A3A3GH03"/>
<evidence type="ECO:0000313" key="2">
    <source>
        <dbReference type="EMBL" id="RJG23579.1"/>
    </source>
</evidence>
<evidence type="ECO:0000259" key="1">
    <source>
        <dbReference type="Pfam" id="PF06983"/>
    </source>
</evidence>
<dbReference type="Pfam" id="PF06983">
    <property type="entry name" value="3-dmu-9_3-mt"/>
    <property type="match status" value="1"/>
</dbReference>